<evidence type="ECO:0000259" key="3">
    <source>
        <dbReference type="Pfam" id="PF13191"/>
    </source>
</evidence>
<name>A0A563ETB8_9PSEU</name>
<dbReference type="OrthoDB" id="4571976at2"/>
<feature type="domain" description="Anaphase-promoting complex subunit 5" evidence="2">
    <location>
        <begin position="1131"/>
        <end position="1166"/>
    </location>
</feature>
<dbReference type="Proteomes" id="UP000316639">
    <property type="component" value="Unassembled WGS sequence"/>
</dbReference>
<dbReference type="EMBL" id="VOBR01000010">
    <property type="protein sequence ID" value="TWP50916.1"/>
    <property type="molecule type" value="Genomic_DNA"/>
</dbReference>
<dbReference type="PANTHER" id="PTHR19959">
    <property type="entry name" value="KINESIN LIGHT CHAIN"/>
    <property type="match status" value="1"/>
</dbReference>
<dbReference type="SMART" id="SM00028">
    <property type="entry name" value="TPR"/>
    <property type="match status" value="11"/>
</dbReference>
<dbReference type="InterPro" id="IPR026000">
    <property type="entry name" value="Apc5_dom"/>
</dbReference>
<dbReference type="Pfam" id="PF12862">
    <property type="entry name" value="ANAPC5"/>
    <property type="match status" value="3"/>
</dbReference>
<dbReference type="InterPro" id="IPR041664">
    <property type="entry name" value="AAA_16"/>
</dbReference>
<sequence>MGKRGVFIGVGIDTYDVGLRRLDHAVADVSAVAECLSTSYEGEPLLNGTTDDVTRHLKSFEGKADGRALVLLWSGHGSNDAGLRLATRNDVDDLAAAEVIRRCVRSRANQLLFIIDTCQAEAVLHAAHQAAEWITNLEAPHEHVWFGFLVSCSTADYGARDGAFGALLVKLLKHGPDSPDQKRRWSRHNRFILGEDLGQALLEEWRGEQRPDFLRRGRGWYMLPNPLWTEDAPEEVVEHLLLAARGGASEDRRSWFTGRAAEVDQVVSWVVAAEPGVRVVTGSAGTGKSAIVGRVVSMSNAEERAGLRWTHADPGRGSVTAHVHARGLTADLVADVLDGQLVRAGLLPPEPAGRRNAAELVGAVQRAVTESSTVPVIVIDGLDEARGDSLAIASDVISRLAPFASVVVSTRPLTVIGGDGPRDVLSATEVLDLDLPRHQESGRAAINDYVRHRLSDVDVTMDAEEVARHLESSSVTKRPFLLARVITDQLRATPVDTSRPDWRQRVAGSIEEAFDHDLGRAEPPPPDSTSGLTPQQLARTMLTALTWGMGAGFPEAEWLAVASALADTPLDRDHVSWAVDQLGRYVVQDGAGGVAVYRLAHQSLSDHLRPARDSTADPGALRVLGALLARYEQLLADGQKSWEPAYLRDYAWLHAAKAGNDGLVALRELATRTTGLRADVADASMYLSNDARTRGRHTEAIAPIEDAVLLYTALAEDDPVYTSDLIRAQMQLGICYDEVGRTSDAIAPTEQASALVRELAAHHPVFVPGFAGTLINLGNWYSGVGRQADAIAATEEAVSLVRAAMTTSPDLWPTLATALSNLGVMYGDVGRYADALAPAEEAVALYRSTGKPVRAADFAGLLTNLSNLYNHLGRHAEAIECIENSVVLARLAAAGNPEELPRLVRALINLGSSYDKVGRWAEALAPAEEAVANARVLAEHNPGCAGDLAKALIHLGMRYRAVGRDSDAIAPAEEAVALRRALVVRHPAHRTDLASALNGLCSSYCSVGRHAEALAPIEEAITLLREAAATNPAHIADLGGALHNLVNVRHRLGRGSETLELAAEAVDLFRAAVAVNPMHVPALASALSNLGVNCKNNAHTTAAIAALEEAVALYRDAATGNPAHRPGLAGMLINLARCHGEVERHTEAIACAEEAVTLLREAAATSSAHLPDLALALHSVGVWKSRTNHHAEAIATTREAVELRRPLATHNPAHVPDLAKALKNIGSWHVELAQLAEAVEPLEESIELLTTAAAGNPTLLPELASALTDLTRLLEDSDDERVEAAWQHALDAVPTGDATRLLVSRSDAAERGDPRTAAWLQVAERDGDRRVVAAARDRARGHWRASSDAWATAWAVTTNTDTLPSWLTVDEDELALAKEWISAGSVEGQREVLRAHPELLDASFDLAVREALAGESREVAKAYSAHRDEARSAGVDASYRKLVRVSLAADFLWADPATRRLLLTERRAELFDEEFVEPLKRMATEDDLDQNVGNRARIALALIDFAQAGHDEQLTATLDALEQRDRLAALLDETARRPDAPALAHIAMVAFLTSEENVEAMNALFYFEVASAIDGDDDCGGHLRDACELAPDERTAWITRLAELGAVHPRVLPLIKMLAVPDPAP</sequence>
<feature type="domain" description="Anaphase-promoting complex subunit 5" evidence="2">
    <location>
        <begin position="992"/>
        <end position="1030"/>
    </location>
</feature>
<evidence type="ECO:0000313" key="5">
    <source>
        <dbReference type="Proteomes" id="UP000316639"/>
    </source>
</evidence>
<dbReference type="RefSeq" id="WP_146353165.1">
    <property type="nucleotide sequence ID" value="NZ_VOBR01000010.1"/>
</dbReference>
<dbReference type="Pfam" id="PF13424">
    <property type="entry name" value="TPR_12"/>
    <property type="match status" value="1"/>
</dbReference>
<comment type="caution">
    <text evidence="4">The sequence shown here is derived from an EMBL/GenBank/DDBJ whole genome shotgun (WGS) entry which is preliminary data.</text>
</comment>
<dbReference type="InterPro" id="IPR011990">
    <property type="entry name" value="TPR-like_helical_dom_sf"/>
</dbReference>
<dbReference type="PANTHER" id="PTHR19959:SF119">
    <property type="entry name" value="FUNGAL LIPASE-LIKE DOMAIN-CONTAINING PROTEIN"/>
    <property type="match status" value="1"/>
</dbReference>
<evidence type="ECO:0000256" key="1">
    <source>
        <dbReference type="SAM" id="MobiDB-lite"/>
    </source>
</evidence>
<evidence type="ECO:0000259" key="2">
    <source>
        <dbReference type="Pfam" id="PF12862"/>
    </source>
</evidence>
<protein>
    <submittedName>
        <fullName evidence="4">Tetratricopeptide repeat protein</fullName>
    </submittedName>
</protein>
<dbReference type="InterPro" id="IPR019734">
    <property type="entry name" value="TPR_rpt"/>
</dbReference>
<gene>
    <name evidence="4" type="ORF">FKR81_17710</name>
</gene>
<dbReference type="Pfam" id="PF13191">
    <property type="entry name" value="AAA_16"/>
    <property type="match status" value="1"/>
</dbReference>
<accession>A0A563ETB8</accession>
<reference evidence="4 5" key="1">
    <citation type="submission" date="2019-07" db="EMBL/GenBank/DDBJ databases">
        <title>Lentzea xizangensis sp. nov., isolated from Qinghai-Tibetan Plateau Soils.</title>
        <authorList>
            <person name="Huang J."/>
        </authorList>
    </citation>
    <scope>NUCLEOTIDE SEQUENCE [LARGE SCALE GENOMIC DNA]</scope>
    <source>
        <strain evidence="4 5">FXJ1.1311</strain>
    </source>
</reference>
<keyword evidence="5" id="KW-1185">Reference proteome</keyword>
<proteinExistence type="predicted"/>
<feature type="domain" description="Orc1-like AAA ATPase" evidence="3">
    <location>
        <begin position="256"/>
        <end position="399"/>
    </location>
</feature>
<organism evidence="4 5">
    <name type="scientific">Lentzea tibetensis</name>
    <dbReference type="NCBI Taxonomy" id="2591470"/>
    <lineage>
        <taxon>Bacteria</taxon>
        <taxon>Bacillati</taxon>
        <taxon>Actinomycetota</taxon>
        <taxon>Actinomycetes</taxon>
        <taxon>Pseudonocardiales</taxon>
        <taxon>Pseudonocardiaceae</taxon>
        <taxon>Lentzea</taxon>
    </lineage>
</organism>
<dbReference type="Pfam" id="PF13374">
    <property type="entry name" value="TPR_10"/>
    <property type="match status" value="2"/>
</dbReference>
<dbReference type="Gene3D" id="1.25.40.10">
    <property type="entry name" value="Tetratricopeptide repeat domain"/>
    <property type="match status" value="5"/>
</dbReference>
<evidence type="ECO:0000313" key="4">
    <source>
        <dbReference type="EMBL" id="TWP50916.1"/>
    </source>
</evidence>
<feature type="domain" description="Anaphase-promoting complex subunit 5" evidence="2">
    <location>
        <begin position="773"/>
        <end position="803"/>
    </location>
</feature>
<feature type="region of interest" description="Disordered" evidence="1">
    <location>
        <begin position="513"/>
        <end position="533"/>
    </location>
</feature>
<dbReference type="SUPFAM" id="SSF48452">
    <property type="entry name" value="TPR-like"/>
    <property type="match status" value="4"/>
</dbReference>